<name>A0ABN1ZB12_9MICO</name>
<dbReference type="EMBL" id="BAAAJX010000002">
    <property type="protein sequence ID" value="GAA1492113.1"/>
    <property type="molecule type" value="Genomic_DNA"/>
</dbReference>
<evidence type="ECO:0000256" key="1">
    <source>
        <dbReference type="SAM" id="MobiDB-lite"/>
    </source>
</evidence>
<dbReference type="Gene3D" id="3.40.50.1820">
    <property type="entry name" value="alpha/beta hydrolase"/>
    <property type="match status" value="1"/>
</dbReference>
<evidence type="ECO:0000313" key="3">
    <source>
        <dbReference type="EMBL" id="GAA1492113.1"/>
    </source>
</evidence>
<evidence type="ECO:0000313" key="4">
    <source>
        <dbReference type="Proteomes" id="UP001501742"/>
    </source>
</evidence>
<gene>
    <name evidence="3" type="ORF">GCM10009627_04590</name>
</gene>
<dbReference type="Proteomes" id="UP001501742">
    <property type="component" value="Unassembled WGS sequence"/>
</dbReference>
<organism evidence="3 4">
    <name type="scientific">Curtobacterium herbarum</name>
    <dbReference type="NCBI Taxonomy" id="150122"/>
    <lineage>
        <taxon>Bacteria</taxon>
        <taxon>Bacillati</taxon>
        <taxon>Actinomycetota</taxon>
        <taxon>Actinomycetes</taxon>
        <taxon>Micrococcales</taxon>
        <taxon>Microbacteriaceae</taxon>
        <taxon>Curtobacterium</taxon>
    </lineage>
</organism>
<reference evidence="3 4" key="1">
    <citation type="journal article" date="2019" name="Int. J. Syst. Evol. Microbiol.">
        <title>The Global Catalogue of Microorganisms (GCM) 10K type strain sequencing project: providing services to taxonomists for standard genome sequencing and annotation.</title>
        <authorList>
            <consortium name="The Broad Institute Genomics Platform"/>
            <consortium name="The Broad Institute Genome Sequencing Center for Infectious Disease"/>
            <person name="Wu L."/>
            <person name="Ma J."/>
        </authorList>
    </citation>
    <scope>NUCLEOTIDE SEQUENCE [LARGE SCALE GENOMIC DNA]</scope>
    <source>
        <strain evidence="3 4">JCM 12140</strain>
    </source>
</reference>
<dbReference type="InterPro" id="IPR029058">
    <property type="entry name" value="AB_hydrolase_fold"/>
</dbReference>
<dbReference type="Pfam" id="PF06259">
    <property type="entry name" value="Abhydrolase_8"/>
    <property type="match status" value="1"/>
</dbReference>
<accession>A0ABN1ZB12</accession>
<keyword evidence="4" id="KW-1185">Reference proteome</keyword>
<feature type="region of interest" description="Disordered" evidence="1">
    <location>
        <begin position="148"/>
        <end position="187"/>
    </location>
</feature>
<dbReference type="SUPFAM" id="SSF53474">
    <property type="entry name" value="alpha/beta-Hydrolases"/>
    <property type="match status" value="1"/>
</dbReference>
<proteinExistence type="predicted"/>
<evidence type="ECO:0000259" key="2">
    <source>
        <dbReference type="Pfam" id="PF06259"/>
    </source>
</evidence>
<protein>
    <recommendedName>
        <fullName evidence="2">DUF1023 domain-containing protein</fullName>
    </recommendedName>
</protein>
<comment type="caution">
    <text evidence="3">The sequence shown here is derived from an EMBL/GenBank/DDBJ whole genome shotgun (WGS) entry which is preliminary data.</text>
</comment>
<sequence>MWGTMGIEFDEVAAARLAACLTEVALRLRASGAGRRARAETALQDFHGAYARLFAAACTVESEDRGRLTRALEDLTVQLHVVTRQADEERRRLEAHTAWQHRERERDHALVAVGAPLGPALDWASAAWDPEPSDAPVLPTPVSAAFRARSRQRSSGGGGSTAGRSGADPRRLRQFSGSAGAQDAATEQDLHRVRNAWAGFTDRCGWVPVDEATLLAGFGDYLAENVEDTAWVGRIASAFTAAGSGVSLADGVLDVAGASTLPAGLQRLFDPAATSAEVAAAWSVLGLSEHDLRALPLTTTLQIANLDGVPAAARDIASRAVLQAALGNPERVYRMLGLPYTYGAVTVDEFRQQVAALWKGVRRADRLAQGLDAPTAAVAQVVGFGASDGALVAAVSLGDLDTASNVTVNVPGATTTLDSTDGQVRAAKDLAHAAARLAPASSFAVVSWIGYRAPELVEVPAQRRAIVGGAALASFLDGVHDSRDGNAPGRLTVLGHSYGSAVAVEAAAQTRYRIDAVVTYGSVGFTDDTRPEHLNVGAVFATEGDRDHTARLGRIGRTDPRDLPGVHVFSAEAGPGTEAVTGHDMYPSTGVGYLSPDATAQRHIAEIIATGRPG</sequence>
<dbReference type="InterPro" id="IPR010427">
    <property type="entry name" value="DUF1023"/>
</dbReference>
<feature type="domain" description="DUF1023" evidence="2">
    <location>
        <begin position="390"/>
        <end position="552"/>
    </location>
</feature>